<protein>
    <recommendedName>
        <fullName evidence="8">Transcription factor domain-containing protein</fullName>
    </recommendedName>
</protein>
<dbReference type="GO" id="GO:0005634">
    <property type="term" value="C:nucleus"/>
    <property type="evidence" value="ECO:0007669"/>
    <property type="project" value="UniProtKB-SubCell"/>
</dbReference>
<dbReference type="PANTHER" id="PTHR47338">
    <property type="entry name" value="ZN(II)2CYS6 TRANSCRIPTION FACTOR (EUROFUNG)-RELATED"/>
    <property type="match status" value="1"/>
</dbReference>
<dbReference type="AlphaFoldDB" id="A0A6A6T8V5"/>
<keyword evidence="3" id="KW-0805">Transcription regulation</keyword>
<dbReference type="PANTHER" id="PTHR47338:SF20">
    <property type="entry name" value="ZN(II)2CYS6 TRANSCRIPTION FACTOR (EUROFUNG)"/>
    <property type="match status" value="1"/>
</dbReference>
<gene>
    <name evidence="6" type="ORF">K491DRAFT_693296</name>
</gene>
<dbReference type="GO" id="GO:0000981">
    <property type="term" value="F:DNA-binding transcription factor activity, RNA polymerase II-specific"/>
    <property type="evidence" value="ECO:0007669"/>
    <property type="project" value="InterPro"/>
</dbReference>
<accession>A0A6A6T8V5</accession>
<organism evidence="6 7">
    <name type="scientific">Lophiostoma macrostomum CBS 122681</name>
    <dbReference type="NCBI Taxonomy" id="1314788"/>
    <lineage>
        <taxon>Eukaryota</taxon>
        <taxon>Fungi</taxon>
        <taxon>Dikarya</taxon>
        <taxon>Ascomycota</taxon>
        <taxon>Pezizomycotina</taxon>
        <taxon>Dothideomycetes</taxon>
        <taxon>Pleosporomycetidae</taxon>
        <taxon>Pleosporales</taxon>
        <taxon>Lophiostomataceae</taxon>
        <taxon>Lophiostoma</taxon>
    </lineage>
</organism>
<dbReference type="EMBL" id="MU004355">
    <property type="protein sequence ID" value="KAF2655004.1"/>
    <property type="molecule type" value="Genomic_DNA"/>
</dbReference>
<comment type="subcellular location">
    <subcellularLocation>
        <location evidence="1">Nucleus</location>
    </subcellularLocation>
</comment>
<keyword evidence="5" id="KW-0539">Nucleus</keyword>
<dbReference type="InterPro" id="IPR050815">
    <property type="entry name" value="TF_fung"/>
</dbReference>
<proteinExistence type="predicted"/>
<dbReference type="OrthoDB" id="3862662at2759"/>
<name>A0A6A6T8V5_9PLEO</name>
<sequence length="285" mass="31945">MRGIHDRNNARQLFKVPHTWTHWEEERRTWWAVSILERYINLEPKGLPLATPEPAQGDLLPTADSSWLRGEIGVNQALFTTGFSPVSEIGSFARVCQAAHILGRVINHRNIRKDTLSKDLILDEALQLSATLTALDKHLAHHMDKSLDDDAVTVVDVALCTVARLTLYGTYACNSPDALSERLVEETALQSASIDGIKQIIGTRAATLAQYVLRQGKQHLDASSPLVLQCLYDAATECQWFIREGDVVEGAERTMELLMEAIRLLSQRWSVGGKYLDLLKKREHL</sequence>
<evidence type="ECO:0000256" key="1">
    <source>
        <dbReference type="ARBA" id="ARBA00004123"/>
    </source>
</evidence>
<reference evidence="6" key="1">
    <citation type="journal article" date="2020" name="Stud. Mycol.">
        <title>101 Dothideomycetes genomes: a test case for predicting lifestyles and emergence of pathogens.</title>
        <authorList>
            <person name="Haridas S."/>
            <person name="Albert R."/>
            <person name="Binder M."/>
            <person name="Bloem J."/>
            <person name="Labutti K."/>
            <person name="Salamov A."/>
            <person name="Andreopoulos B."/>
            <person name="Baker S."/>
            <person name="Barry K."/>
            <person name="Bills G."/>
            <person name="Bluhm B."/>
            <person name="Cannon C."/>
            <person name="Castanera R."/>
            <person name="Culley D."/>
            <person name="Daum C."/>
            <person name="Ezra D."/>
            <person name="Gonzalez J."/>
            <person name="Henrissat B."/>
            <person name="Kuo A."/>
            <person name="Liang C."/>
            <person name="Lipzen A."/>
            <person name="Lutzoni F."/>
            <person name="Magnuson J."/>
            <person name="Mondo S."/>
            <person name="Nolan M."/>
            <person name="Ohm R."/>
            <person name="Pangilinan J."/>
            <person name="Park H.-J."/>
            <person name="Ramirez L."/>
            <person name="Alfaro M."/>
            <person name="Sun H."/>
            <person name="Tritt A."/>
            <person name="Yoshinaga Y."/>
            <person name="Zwiers L.-H."/>
            <person name="Turgeon B."/>
            <person name="Goodwin S."/>
            <person name="Spatafora J."/>
            <person name="Crous P."/>
            <person name="Grigoriev I."/>
        </authorList>
    </citation>
    <scope>NUCLEOTIDE SEQUENCE</scope>
    <source>
        <strain evidence="6">CBS 122681</strain>
    </source>
</reference>
<evidence type="ECO:0000256" key="2">
    <source>
        <dbReference type="ARBA" id="ARBA00022723"/>
    </source>
</evidence>
<evidence type="ECO:0000256" key="3">
    <source>
        <dbReference type="ARBA" id="ARBA00023015"/>
    </source>
</evidence>
<dbReference type="GO" id="GO:0046872">
    <property type="term" value="F:metal ion binding"/>
    <property type="evidence" value="ECO:0007669"/>
    <property type="project" value="UniProtKB-KW"/>
</dbReference>
<keyword evidence="4" id="KW-0804">Transcription</keyword>
<keyword evidence="2" id="KW-0479">Metal-binding</keyword>
<evidence type="ECO:0000256" key="4">
    <source>
        <dbReference type="ARBA" id="ARBA00023163"/>
    </source>
</evidence>
<evidence type="ECO:0008006" key="8">
    <source>
        <dbReference type="Google" id="ProtNLM"/>
    </source>
</evidence>
<evidence type="ECO:0000313" key="6">
    <source>
        <dbReference type="EMBL" id="KAF2655004.1"/>
    </source>
</evidence>
<evidence type="ECO:0000256" key="5">
    <source>
        <dbReference type="ARBA" id="ARBA00023242"/>
    </source>
</evidence>
<dbReference type="CDD" id="cd12148">
    <property type="entry name" value="fungal_TF_MHR"/>
    <property type="match status" value="1"/>
</dbReference>
<keyword evidence="7" id="KW-1185">Reference proteome</keyword>
<dbReference type="Proteomes" id="UP000799324">
    <property type="component" value="Unassembled WGS sequence"/>
</dbReference>
<evidence type="ECO:0000313" key="7">
    <source>
        <dbReference type="Proteomes" id="UP000799324"/>
    </source>
</evidence>